<dbReference type="RefSeq" id="WP_171563628.1">
    <property type="nucleotide sequence ID" value="NZ_JABFCS010000002.1"/>
</dbReference>
<comment type="caution">
    <text evidence="2">The sequence shown here is derived from an EMBL/GenBank/DDBJ whole genome shotgun (WGS) entry which is preliminary data.</text>
</comment>
<feature type="signal peptide" evidence="1">
    <location>
        <begin position="1"/>
        <end position="20"/>
    </location>
</feature>
<feature type="chain" id="PRO_5032873327" evidence="1">
    <location>
        <begin position="21"/>
        <end position="64"/>
    </location>
</feature>
<name>A0A849KFK0_9BURK</name>
<evidence type="ECO:0000313" key="2">
    <source>
        <dbReference type="EMBL" id="NNU45314.1"/>
    </source>
</evidence>
<evidence type="ECO:0000256" key="1">
    <source>
        <dbReference type="SAM" id="SignalP"/>
    </source>
</evidence>
<sequence length="64" mass="6258">MTPKKLLLALSALIGASAFAQAPLGTVSNVQGVVTATQGATGVSVAPGTAIQNGMRFVTTSMGP</sequence>
<evidence type="ECO:0000313" key="3">
    <source>
        <dbReference type="Proteomes" id="UP000552954"/>
    </source>
</evidence>
<protein>
    <submittedName>
        <fullName evidence="2">Uncharacterized protein</fullName>
    </submittedName>
</protein>
<reference evidence="2 3" key="2">
    <citation type="submission" date="2020-06" db="EMBL/GenBank/DDBJ databases">
        <title>Ramlibacter rhizophilus sp. nov., isolated from rhizosphere soil of national flower Mugunghwa from South Korea.</title>
        <authorList>
            <person name="Zheng-Fei Y."/>
            <person name="Huan T."/>
        </authorList>
    </citation>
    <scope>NUCLEOTIDE SEQUENCE [LARGE SCALE GENOMIC DNA]</scope>
    <source>
        <strain evidence="2 3">B156</strain>
    </source>
</reference>
<reference evidence="2 3" key="1">
    <citation type="submission" date="2020-05" db="EMBL/GenBank/DDBJ databases">
        <authorList>
            <person name="Khan S.A."/>
            <person name="Jeon C.O."/>
            <person name="Chun B.H."/>
        </authorList>
    </citation>
    <scope>NUCLEOTIDE SEQUENCE [LARGE SCALE GENOMIC DNA]</scope>
    <source>
        <strain evidence="2 3">B156</strain>
    </source>
</reference>
<proteinExistence type="predicted"/>
<gene>
    <name evidence="2" type="ORF">HK415_22390</name>
</gene>
<keyword evidence="3" id="KW-1185">Reference proteome</keyword>
<keyword evidence="1" id="KW-0732">Signal</keyword>
<dbReference type="EMBL" id="JABFCS010000002">
    <property type="protein sequence ID" value="NNU45314.1"/>
    <property type="molecule type" value="Genomic_DNA"/>
</dbReference>
<accession>A0A849KFK0</accession>
<dbReference type="AlphaFoldDB" id="A0A849KFK0"/>
<organism evidence="2 3">
    <name type="scientific">Ramlibacter montanisoli</name>
    <dbReference type="NCBI Taxonomy" id="2732512"/>
    <lineage>
        <taxon>Bacteria</taxon>
        <taxon>Pseudomonadati</taxon>
        <taxon>Pseudomonadota</taxon>
        <taxon>Betaproteobacteria</taxon>
        <taxon>Burkholderiales</taxon>
        <taxon>Comamonadaceae</taxon>
        <taxon>Ramlibacter</taxon>
    </lineage>
</organism>
<dbReference type="Proteomes" id="UP000552954">
    <property type="component" value="Unassembled WGS sequence"/>
</dbReference>